<protein>
    <submittedName>
        <fullName evidence="3">Uncharacterized protein</fullName>
    </submittedName>
</protein>
<proteinExistence type="predicted"/>
<keyword evidence="2" id="KW-1133">Transmembrane helix</keyword>
<reference evidence="3" key="1">
    <citation type="submission" date="2023-06" db="EMBL/GenBank/DDBJ databases">
        <title>Genome-scale phylogeny and comparative genomics of the fungal order Sordariales.</title>
        <authorList>
            <consortium name="Lawrence Berkeley National Laboratory"/>
            <person name="Hensen N."/>
            <person name="Bonometti L."/>
            <person name="Westerberg I."/>
            <person name="Brannstrom I.O."/>
            <person name="Guillou S."/>
            <person name="Cros-Aarteil S."/>
            <person name="Calhoun S."/>
            <person name="Haridas S."/>
            <person name="Kuo A."/>
            <person name="Mondo S."/>
            <person name="Pangilinan J."/>
            <person name="Riley R."/>
            <person name="Labutti K."/>
            <person name="Andreopoulos B."/>
            <person name="Lipzen A."/>
            <person name="Chen C."/>
            <person name="Yanf M."/>
            <person name="Daum C."/>
            <person name="Ng V."/>
            <person name="Clum A."/>
            <person name="Steindorff A."/>
            <person name="Ohm R."/>
            <person name="Martin F."/>
            <person name="Silar P."/>
            <person name="Natvig D."/>
            <person name="Lalanne C."/>
            <person name="Gautier V."/>
            <person name="Ament-Velasquez S.L."/>
            <person name="Kruys A."/>
            <person name="Hutchinson M.I."/>
            <person name="Powell A.J."/>
            <person name="Barry K."/>
            <person name="Miller A.N."/>
            <person name="Grigoriev I.V."/>
            <person name="Debuchy R."/>
            <person name="Gladieux P."/>
            <person name="Thoren M.H."/>
            <person name="Johannesson H."/>
        </authorList>
    </citation>
    <scope>NUCLEOTIDE SEQUENCE</scope>
    <source>
        <strain evidence="3">CBS 540.89</strain>
    </source>
</reference>
<keyword evidence="2" id="KW-0812">Transmembrane</keyword>
<feature type="region of interest" description="Disordered" evidence="1">
    <location>
        <begin position="130"/>
        <end position="170"/>
    </location>
</feature>
<evidence type="ECO:0000256" key="2">
    <source>
        <dbReference type="SAM" id="Phobius"/>
    </source>
</evidence>
<evidence type="ECO:0000256" key="1">
    <source>
        <dbReference type="SAM" id="MobiDB-lite"/>
    </source>
</evidence>
<dbReference type="Proteomes" id="UP001172159">
    <property type="component" value="Unassembled WGS sequence"/>
</dbReference>
<sequence>MSFPTELAPLSGLTALIIAITTFTFCVSVVNSLVEDVKRPLNHPRRKLLQRLENIPKDDESASSFVAKSLCPLLIQAAADHGQQPPNNQSTSEIAHILLVTMPPASQSPQLPYTTHLIITWKRRLLSFVEPKKHQQQQQQQQQQRISVRRTPQSKGSSGARNPPCIPARTSSLGFEKRIKAIRPERDSDTAMFRWPEIRLDERVMLADCYLKPGSVQATQGGGGKRDVPR</sequence>
<name>A0AA40EE55_9PEZI</name>
<dbReference type="EMBL" id="JAUKTV010000006">
    <property type="protein sequence ID" value="KAK0736595.1"/>
    <property type="molecule type" value="Genomic_DNA"/>
</dbReference>
<organism evidence="3 4">
    <name type="scientific">Apiosordaria backusii</name>
    <dbReference type="NCBI Taxonomy" id="314023"/>
    <lineage>
        <taxon>Eukaryota</taxon>
        <taxon>Fungi</taxon>
        <taxon>Dikarya</taxon>
        <taxon>Ascomycota</taxon>
        <taxon>Pezizomycotina</taxon>
        <taxon>Sordariomycetes</taxon>
        <taxon>Sordariomycetidae</taxon>
        <taxon>Sordariales</taxon>
        <taxon>Lasiosphaeriaceae</taxon>
        <taxon>Apiosordaria</taxon>
    </lineage>
</organism>
<keyword evidence="2" id="KW-0472">Membrane</keyword>
<keyword evidence="4" id="KW-1185">Reference proteome</keyword>
<dbReference type="AlphaFoldDB" id="A0AA40EE55"/>
<accession>A0AA40EE55</accession>
<evidence type="ECO:0000313" key="3">
    <source>
        <dbReference type="EMBL" id="KAK0736595.1"/>
    </source>
</evidence>
<evidence type="ECO:0000313" key="4">
    <source>
        <dbReference type="Proteomes" id="UP001172159"/>
    </source>
</evidence>
<comment type="caution">
    <text evidence="3">The sequence shown here is derived from an EMBL/GenBank/DDBJ whole genome shotgun (WGS) entry which is preliminary data.</text>
</comment>
<feature type="compositionally biased region" description="Polar residues" evidence="1">
    <location>
        <begin position="150"/>
        <end position="160"/>
    </location>
</feature>
<feature type="transmembrane region" description="Helical" evidence="2">
    <location>
        <begin position="12"/>
        <end position="34"/>
    </location>
</feature>
<gene>
    <name evidence="3" type="ORF">B0T21DRAFT_441169</name>
</gene>